<dbReference type="GO" id="GO:0006508">
    <property type="term" value="P:proteolysis"/>
    <property type="evidence" value="ECO:0007669"/>
    <property type="project" value="UniProtKB-KW"/>
</dbReference>
<keyword evidence="9 12" id="KW-1133">Transmembrane helix</keyword>
<evidence type="ECO:0000313" key="15">
    <source>
        <dbReference type="Proteomes" id="UP001317532"/>
    </source>
</evidence>
<feature type="domain" description="Peptidase M50" evidence="13">
    <location>
        <begin position="139"/>
        <end position="198"/>
    </location>
</feature>
<evidence type="ECO:0000256" key="11">
    <source>
        <dbReference type="ARBA" id="ARBA00023136"/>
    </source>
</evidence>
<comment type="subcellular location">
    <subcellularLocation>
        <location evidence="2">Membrane</location>
        <topology evidence="2">Multi-pass membrane protein</topology>
    </subcellularLocation>
</comment>
<evidence type="ECO:0000256" key="5">
    <source>
        <dbReference type="ARBA" id="ARBA00022692"/>
    </source>
</evidence>
<keyword evidence="15" id="KW-1185">Reference proteome</keyword>
<keyword evidence="10" id="KW-0482">Metalloprotease</keyword>
<comment type="similarity">
    <text evidence="3">Belongs to the peptidase M50B family.</text>
</comment>
<evidence type="ECO:0000256" key="9">
    <source>
        <dbReference type="ARBA" id="ARBA00022989"/>
    </source>
</evidence>
<feature type="transmembrane region" description="Helical" evidence="12">
    <location>
        <begin position="182"/>
        <end position="208"/>
    </location>
</feature>
<evidence type="ECO:0000259" key="13">
    <source>
        <dbReference type="Pfam" id="PF02163"/>
    </source>
</evidence>
<keyword evidence="5 12" id="KW-0812">Transmembrane</keyword>
<evidence type="ECO:0000256" key="12">
    <source>
        <dbReference type="SAM" id="Phobius"/>
    </source>
</evidence>
<evidence type="ECO:0000256" key="8">
    <source>
        <dbReference type="ARBA" id="ARBA00022833"/>
    </source>
</evidence>
<dbReference type="GO" id="GO:0046872">
    <property type="term" value="F:metal ion binding"/>
    <property type="evidence" value="ECO:0007669"/>
    <property type="project" value="UniProtKB-KW"/>
</dbReference>
<proteinExistence type="inferred from homology"/>
<keyword evidence="7" id="KW-0378">Hydrolase</keyword>
<evidence type="ECO:0000313" key="14">
    <source>
        <dbReference type="EMBL" id="BDE07736.1"/>
    </source>
</evidence>
<comment type="cofactor">
    <cofactor evidence="1">
        <name>Zn(2+)</name>
        <dbReference type="ChEBI" id="CHEBI:29105"/>
    </cofactor>
</comment>
<dbReference type="EMBL" id="AP025523">
    <property type="protein sequence ID" value="BDE07736.1"/>
    <property type="molecule type" value="Genomic_DNA"/>
</dbReference>
<name>A0AAN2CB16_UNVUL</name>
<feature type="domain" description="Peptidase M50" evidence="13">
    <location>
        <begin position="52"/>
        <end position="125"/>
    </location>
</feature>
<evidence type="ECO:0000256" key="6">
    <source>
        <dbReference type="ARBA" id="ARBA00022723"/>
    </source>
</evidence>
<feature type="transmembrane region" description="Helical" evidence="12">
    <location>
        <begin position="20"/>
        <end position="37"/>
    </location>
</feature>
<evidence type="ECO:0000256" key="1">
    <source>
        <dbReference type="ARBA" id="ARBA00001947"/>
    </source>
</evidence>
<evidence type="ECO:0000256" key="2">
    <source>
        <dbReference type="ARBA" id="ARBA00004141"/>
    </source>
</evidence>
<keyword evidence="6" id="KW-0479">Metal-binding</keyword>
<organism evidence="14 15">
    <name type="scientific">Vulcanimicrobium alpinum</name>
    <dbReference type="NCBI Taxonomy" id="3016050"/>
    <lineage>
        <taxon>Bacteria</taxon>
        <taxon>Bacillati</taxon>
        <taxon>Vulcanimicrobiota</taxon>
        <taxon>Vulcanimicrobiia</taxon>
        <taxon>Vulcanimicrobiales</taxon>
        <taxon>Vulcanimicrobiaceae</taxon>
        <taxon>Vulcanimicrobium</taxon>
    </lineage>
</organism>
<protein>
    <recommendedName>
        <fullName evidence="13">Peptidase M50 domain-containing protein</fullName>
    </recommendedName>
</protein>
<dbReference type="InterPro" id="IPR008915">
    <property type="entry name" value="Peptidase_M50"/>
</dbReference>
<dbReference type="KEGG" id="vab:WPS_30120"/>
<dbReference type="GO" id="GO:0008237">
    <property type="term" value="F:metallopeptidase activity"/>
    <property type="evidence" value="ECO:0007669"/>
    <property type="project" value="UniProtKB-KW"/>
</dbReference>
<evidence type="ECO:0000256" key="3">
    <source>
        <dbReference type="ARBA" id="ARBA00007931"/>
    </source>
</evidence>
<feature type="transmembrane region" description="Helical" evidence="12">
    <location>
        <begin position="44"/>
        <end position="62"/>
    </location>
</feature>
<evidence type="ECO:0000256" key="10">
    <source>
        <dbReference type="ARBA" id="ARBA00023049"/>
    </source>
</evidence>
<dbReference type="GO" id="GO:0016020">
    <property type="term" value="C:membrane"/>
    <property type="evidence" value="ECO:0007669"/>
    <property type="project" value="UniProtKB-SubCell"/>
</dbReference>
<dbReference type="RefSeq" id="WP_317995310.1">
    <property type="nucleotide sequence ID" value="NZ_AP025523.1"/>
</dbReference>
<keyword evidence="11 12" id="KW-0472">Membrane</keyword>
<sequence>MSRLTLTLGRVFDIRVGVHASWLFVYVLLAVALANELGAEPRPAALAFGALTALALFASVVAHEFAHALVARRYGVKTSEITLFLFGGVATLENEPPTPQADAAIAIAGPALSGLLACAFFGAAFAIGHAFPGLGHGDAVRLASYVAIANAVLAVFNAIPAYPMDGGRVLRGLLWHRFRDPLAATTIAARVGMGFALAFIVAAVLTAAATQDAFYLWYLLLGTFLLHQGWSSERTMRRIRARDVEVGAAA</sequence>
<dbReference type="PANTHER" id="PTHR39188:SF3">
    <property type="entry name" value="STAGE IV SPORULATION PROTEIN FB"/>
    <property type="match status" value="1"/>
</dbReference>
<dbReference type="Pfam" id="PF02163">
    <property type="entry name" value="Peptidase_M50"/>
    <property type="match status" value="2"/>
</dbReference>
<accession>A0AAN2CB16</accession>
<dbReference type="Proteomes" id="UP001317532">
    <property type="component" value="Chromosome"/>
</dbReference>
<keyword evidence="4" id="KW-0645">Protease</keyword>
<reference evidence="14 15" key="1">
    <citation type="journal article" date="2022" name="ISME Commun">
        <title>Vulcanimicrobium alpinus gen. nov. sp. nov., the first cultivated representative of the candidate phylum 'Eremiobacterota', is a metabolically versatile aerobic anoxygenic phototroph.</title>
        <authorList>
            <person name="Yabe S."/>
            <person name="Muto K."/>
            <person name="Abe K."/>
            <person name="Yokota A."/>
            <person name="Staudigel H."/>
            <person name="Tebo B.M."/>
        </authorList>
    </citation>
    <scope>NUCLEOTIDE SEQUENCE [LARGE SCALE GENOMIC DNA]</scope>
    <source>
        <strain evidence="14 15">WC8-2</strain>
    </source>
</reference>
<feature type="transmembrane region" description="Helical" evidence="12">
    <location>
        <begin position="142"/>
        <end position="162"/>
    </location>
</feature>
<feature type="transmembrane region" description="Helical" evidence="12">
    <location>
        <begin position="104"/>
        <end position="130"/>
    </location>
</feature>
<dbReference type="AlphaFoldDB" id="A0AAN2CB16"/>
<gene>
    <name evidence="14" type="ORF">WPS_30120</name>
</gene>
<dbReference type="PANTHER" id="PTHR39188">
    <property type="entry name" value="MEMBRANE-ASSOCIATED ZINC METALLOPROTEASE M50B"/>
    <property type="match status" value="1"/>
</dbReference>
<keyword evidence="8" id="KW-0862">Zinc</keyword>
<feature type="transmembrane region" description="Helical" evidence="12">
    <location>
        <begin position="214"/>
        <end position="230"/>
    </location>
</feature>
<evidence type="ECO:0000256" key="4">
    <source>
        <dbReference type="ARBA" id="ARBA00022670"/>
    </source>
</evidence>
<evidence type="ECO:0000256" key="7">
    <source>
        <dbReference type="ARBA" id="ARBA00022801"/>
    </source>
</evidence>